<accession>A0ABW5KE01</accession>
<protein>
    <submittedName>
        <fullName evidence="1">DUF6624 domain-containing protein</fullName>
    </submittedName>
</protein>
<reference evidence="2" key="1">
    <citation type="journal article" date="2019" name="Int. J. Syst. Evol. Microbiol.">
        <title>The Global Catalogue of Microorganisms (GCM) 10K type strain sequencing project: providing services to taxonomists for standard genome sequencing and annotation.</title>
        <authorList>
            <consortium name="The Broad Institute Genomics Platform"/>
            <consortium name="The Broad Institute Genome Sequencing Center for Infectious Disease"/>
            <person name="Wu L."/>
            <person name="Ma J."/>
        </authorList>
    </citation>
    <scope>NUCLEOTIDE SEQUENCE [LARGE SCALE GENOMIC DNA]</scope>
    <source>
        <strain evidence="2">KCTC 42662</strain>
    </source>
</reference>
<gene>
    <name evidence="1" type="ORF">ACFSR5_05875</name>
</gene>
<dbReference type="InterPro" id="IPR046732">
    <property type="entry name" value="DUF6624"/>
</dbReference>
<proteinExistence type="predicted"/>
<dbReference type="EMBL" id="JBHULR010000003">
    <property type="protein sequence ID" value="MFD2547172.1"/>
    <property type="molecule type" value="Genomic_DNA"/>
</dbReference>
<dbReference type="Pfam" id="PF20329">
    <property type="entry name" value="DUF6624"/>
    <property type="match status" value="1"/>
</dbReference>
<evidence type="ECO:0000313" key="1">
    <source>
        <dbReference type="EMBL" id="MFD2547172.1"/>
    </source>
</evidence>
<evidence type="ECO:0000313" key="2">
    <source>
        <dbReference type="Proteomes" id="UP001597545"/>
    </source>
</evidence>
<sequence length="186" mass="21552">MHDHIAQKLIQMAAHDLQVRERLAKANKLEGGYAPEMEQVHRKNAMQLHEIIAKIGFPTISKVGIDAYTAAWLIVQHAIAEPDFMVRSYALMRRHIQDVSPAHLAYLYDRIQFFRGKPQRFGTQRNSDGTVYPVRNKRQLNAWRRKSLLPELSTAEINAILPVSELVRIHDQDSTYVKWRKDVGWS</sequence>
<dbReference type="Proteomes" id="UP001597545">
    <property type="component" value="Unassembled WGS sequence"/>
</dbReference>
<dbReference type="RefSeq" id="WP_380901671.1">
    <property type="nucleotide sequence ID" value="NZ_JBHUEG010000007.1"/>
</dbReference>
<keyword evidence="2" id="KW-1185">Reference proteome</keyword>
<name>A0ABW5KE01_9SPHI</name>
<comment type="caution">
    <text evidence="1">The sequence shown here is derived from an EMBL/GenBank/DDBJ whole genome shotgun (WGS) entry which is preliminary data.</text>
</comment>
<organism evidence="1 2">
    <name type="scientific">Sphingobacterium suaedae</name>
    <dbReference type="NCBI Taxonomy" id="1686402"/>
    <lineage>
        <taxon>Bacteria</taxon>
        <taxon>Pseudomonadati</taxon>
        <taxon>Bacteroidota</taxon>
        <taxon>Sphingobacteriia</taxon>
        <taxon>Sphingobacteriales</taxon>
        <taxon>Sphingobacteriaceae</taxon>
        <taxon>Sphingobacterium</taxon>
    </lineage>
</organism>